<dbReference type="InterPro" id="IPR012495">
    <property type="entry name" value="TadE-like_dom"/>
</dbReference>
<accession>D5XCW9</accession>
<dbReference type="eggNOG" id="COG4961">
    <property type="taxonomic scope" value="Bacteria"/>
</dbReference>
<evidence type="ECO:0000256" key="1">
    <source>
        <dbReference type="SAM" id="Phobius"/>
    </source>
</evidence>
<evidence type="ECO:0000313" key="4">
    <source>
        <dbReference type="Proteomes" id="UP000002377"/>
    </source>
</evidence>
<dbReference type="AlphaFoldDB" id="D5XCW9"/>
<feature type="transmembrane region" description="Helical" evidence="1">
    <location>
        <begin position="21"/>
        <end position="41"/>
    </location>
</feature>
<feature type="domain" description="TadE-like" evidence="2">
    <location>
        <begin position="14"/>
        <end position="56"/>
    </location>
</feature>
<protein>
    <submittedName>
        <fullName evidence="3">TadE family protein</fullName>
    </submittedName>
</protein>
<dbReference type="HOGENOM" id="CLU_122851_2_0_9"/>
<keyword evidence="1" id="KW-0812">Transmembrane</keyword>
<name>D5XCW9_THEPJ</name>
<evidence type="ECO:0000313" key="3">
    <source>
        <dbReference type="EMBL" id="ADG83645.1"/>
    </source>
</evidence>
<reference evidence="3 4" key="1">
    <citation type="submission" date="2010-05" db="EMBL/GenBank/DDBJ databases">
        <title>Complete sequence of Thermincola sp. JR.</title>
        <authorList>
            <consortium name="US DOE Joint Genome Institute"/>
            <person name="Lucas S."/>
            <person name="Copeland A."/>
            <person name="Lapidus A."/>
            <person name="Cheng J.-F."/>
            <person name="Bruce D."/>
            <person name="Goodwin L."/>
            <person name="Pitluck S."/>
            <person name="Chertkov O."/>
            <person name="Detter J.C."/>
            <person name="Han C."/>
            <person name="Tapia R."/>
            <person name="Land M."/>
            <person name="Hauser L."/>
            <person name="Kyrpides N."/>
            <person name="Mikhailova N."/>
            <person name="Hazen T.C."/>
            <person name="Woyke T."/>
        </authorList>
    </citation>
    <scope>NUCLEOTIDE SEQUENCE [LARGE SCALE GENOMIC DNA]</scope>
    <source>
        <strain evidence="3 4">JR</strain>
    </source>
</reference>
<evidence type="ECO:0000259" key="2">
    <source>
        <dbReference type="Pfam" id="PF07811"/>
    </source>
</evidence>
<sequence length="133" mass="14445">MFMRFHQFRQRENGQALVEMALVLPVLILIIFGIVEFGRIMNTYLIVTNAAREGARHGVVGGTDADIRDAVINNAYTLDPAKITVTISPAGSRTRGAPLTVQVSYSLDIIAPLIGVITGNPYIVTASTTMRVE</sequence>
<dbReference type="EMBL" id="CP002028">
    <property type="protein sequence ID" value="ADG83645.1"/>
    <property type="molecule type" value="Genomic_DNA"/>
</dbReference>
<dbReference type="STRING" id="635013.TherJR_2813"/>
<dbReference type="Proteomes" id="UP000002377">
    <property type="component" value="Chromosome"/>
</dbReference>
<keyword evidence="4" id="KW-1185">Reference proteome</keyword>
<keyword evidence="1" id="KW-0472">Membrane</keyword>
<gene>
    <name evidence="3" type="ordered locus">TherJR_2813</name>
</gene>
<keyword evidence="1" id="KW-1133">Transmembrane helix</keyword>
<proteinExistence type="predicted"/>
<dbReference type="KEGG" id="tjr:TherJR_2813"/>
<organism evidence="3 4">
    <name type="scientific">Thermincola potens (strain JR)</name>
    <dbReference type="NCBI Taxonomy" id="635013"/>
    <lineage>
        <taxon>Bacteria</taxon>
        <taxon>Bacillati</taxon>
        <taxon>Bacillota</taxon>
        <taxon>Clostridia</taxon>
        <taxon>Eubacteriales</taxon>
        <taxon>Thermincolaceae</taxon>
        <taxon>Thermincola</taxon>
    </lineage>
</organism>
<dbReference type="Pfam" id="PF07811">
    <property type="entry name" value="TadE"/>
    <property type="match status" value="1"/>
</dbReference>